<dbReference type="InterPro" id="IPR027007">
    <property type="entry name" value="C2_DOCK-type_domain"/>
</dbReference>
<organism evidence="5 6">
    <name type="scientific">Parelaphostrongylus tenuis</name>
    <name type="common">Meningeal worm</name>
    <dbReference type="NCBI Taxonomy" id="148309"/>
    <lineage>
        <taxon>Eukaryota</taxon>
        <taxon>Metazoa</taxon>
        <taxon>Ecdysozoa</taxon>
        <taxon>Nematoda</taxon>
        <taxon>Chromadorea</taxon>
        <taxon>Rhabditida</taxon>
        <taxon>Rhabditina</taxon>
        <taxon>Rhabditomorpha</taxon>
        <taxon>Strongyloidea</taxon>
        <taxon>Metastrongylidae</taxon>
        <taxon>Parelaphostrongylus</taxon>
    </lineage>
</organism>
<evidence type="ECO:0008006" key="7">
    <source>
        <dbReference type="Google" id="ProtNLM"/>
    </source>
</evidence>
<dbReference type="Proteomes" id="UP001196413">
    <property type="component" value="Unassembled WGS sequence"/>
</dbReference>
<dbReference type="GO" id="GO:0005085">
    <property type="term" value="F:guanyl-nucleotide exchange factor activity"/>
    <property type="evidence" value="ECO:0007669"/>
    <property type="project" value="InterPro"/>
</dbReference>
<dbReference type="InterPro" id="IPR021816">
    <property type="entry name" value="DOCK_C/D_N"/>
</dbReference>
<dbReference type="PROSITE" id="PS50003">
    <property type="entry name" value="PH_DOMAIN"/>
    <property type="match status" value="1"/>
</dbReference>
<dbReference type="SMART" id="SM00233">
    <property type="entry name" value="PH"/>
    <property type="match status" value="1"/>
</dbReference>
<comment type="similarity">
    <text evidence="1">Belongs to the DOCK family.</text>
</comment>
<keyword evidence="6" id="KW-1185">Reference proteome</keyword>
<dbReference type="PROSITE" id="PS51650">
    <property type="entry name" value="C2_DOCK"/>
    <property type="match status" value="1"/>
</dbReference>
<dbReference type="AlphaFoldDB" id="A0AAD5QSG9"/>
<feature type="region of interest" description="Disordered" evidence="2">
    <location>
        <begin position="1"/>
        <end position="22"/>
    </location>
</feature>
<name>A0AAD5QSG9_PARTN</name>
<dbReference type="InterPro" id="IPR035892">
    <property type="entry name" value="C2_domain_sf"/>
</dbReference>
<dbReference type="Pfam" id="PF14429">
    <property type="entry name" value="DOCK-C2"/>
    <property type="match status" value="1"/>
</dbReference>
<dbReference type="GO" id="GO:0007264">
    <property type="term" value="P:small GTPase-mediated signal transduction"/>
    <property type="evidence" value="ECO:0007669"/>
    <property type="project" value="InterPro"/>
</dbReference>
<dbReference type="EMBL" id="JAHQIW010003901">
    <property type="protein sequence ID" value="KAJ1360537.1"/>
    <property type="molecule type" value="Genomic_DNA"/>
</dbReference>
<feature type="compositionally biased region" description="Basic and acidic residues" evidence="2">
    <location>
        <begin position="321"/>
        <end position="333"/>
    </location>
</feature>
<evidence type="ECO:0000259" key="4">
    <source>
        <dbReference type="PROSITE" id="PS51650"/>
    </source>
</evidence>
<gene>
    <name evidence="5" type="ORF">KIN20_019531</name>
</gene>
<proteinExistence type="inferred from homology"/>
<comment type="caution">
    <text evidence="5">The sequence shown here is derived from an EMBL/GenBank/DDBJ whole genome shotgun (WGS) entry which is preliminary data.</text>
</comment>
<dbReference type="PANTHER" id="PTHR23317:SF26">
    <property type="entry name" value="ZIZIMIN, ISOFORM K"/>
    <property type="match status" value="1"/>
</dbReference>
<evidence type="ECO:0000256" key="1">
    <source>
        <dbReference type="PROSITE-ProRule" id="PRU00983"/>
    </source>
</evidence>
<evidence type="ECO:0000313" key="5">
    <source>
        <dbReference type="EMBL" id="KAJ1360537.1"/>
    </source>
</evidence>
<dbReference type="InterPro" id="IPR026791">
    <property type="entry name" value="DOCK"/>
</dbReference>
<dbReference type="Pfam" id="PF11878">
    <property type="entry name" value="DOCK_C-D_N"/>
    <property type="match status" value="1"/>
</dbReference>
<feature type="region of interest" description="Disordered" evidence="2">
    <location>
        <begin position="321"/>
        <end position="355"/>
    </location>
</feature>
<dbReference type="SUPFAM" id="SSF50729">
    <property type="entry name" value="PH domain-like"/>
    <property type="match status" value="1"/>
</dbReference>
<sequence>MPSLTSGRVTSDDRRSDISGGSTASTLIRDSIISTKSGNSQVRKFTASVGRPGLAREVREAVRSAISAQNTSRRAFTADPLDYEKFVSENATLLENDPQRELLMFPRDDIEELVETVPSRTVIPMITEKDIAESTWSLTRDALRNYIRSKHSIVFNYAKFSGDYINLNEESMEIDGVLSSLVFESDMVSEEERTASETFCSDIIKEGYVMVLRTDSGLFDNFKSAKRRYCTVKRLSNGEIAVDIRKSRECFPERPHIVLHSAQLRSARKGRTVLEVKPAPTTEKDKTDMRALTLGFENDDDLSSWFHSLQREIAFLRRGGDDEMSLKSGHPDAVEATPSETDSASMTSLDSDRGPLTFRGPRAVARALQPPVVDRKNLFSLYRNLSPLPELASEPSCMLTADSRNRLPDCPSQNSTYRYLVVFSKLDLKLDIAPGVSRQIEPFYVSIFAFDLSEGKRVSEEFHMECSDMGDGVVEAPKDDLAKTFGVSRMQLTCRTANQMILTTSSSSKNLWIVCRIDRMLSLDCSGDLYMKSTCDIKAVAKLQKLIQSSQSRLFEYRQRFAWAASYFDAKTVGLLTRTFKDISVISQSDEIKIKLPICLRASDHLLFSFSHISVGGQPNTKLSESVENPIGHAWLPLIWKKDRFVMESDEQEFALPVAAELPDSYFRIRPLQEGNSKENLDIKWVDQRPLFRFRLRLVSAVFTSEPLLQDFLQACDRLECGNHVRDMVASEALTTVDIKRIIPFLHVILSRLFELITSAPTEKLALFALKTLLFICDTCQEGGHKRLLRDFVRDHFVTLQSREESTHTALCRLLPIMIHSFQNDSNGLAMFVRQSWFFLDVIAKSIAQTIFRRSLLKCPRKDRLALDVLEQIGGFIGTVVSLLISKHRELPKESRTGVTCVAFFLRCCLSFIDRGVVFKWINSTLQRLDDCESKVMREYKLDILTIIAQHEHWLPLCLPVLIDSRNQVQRVSNRSMNSDYCESTVVGSRFLPRIFNQVFQSPIISNDKQGYLGCLEECFHNPTYISHHFPSGLLSQELYACIRERREFCRRAIVLLRNLLAKHSYDKWYLDMNIQRRIAMLYVSVVRFAMDYIVELEDSMLTASGDTSALGLGLENIITEFTRGLVNLHFVY</sequence>
<feature type="compositionally biased region" description="Polar residues" evidence="2">
    <location>
        <begin position="338"/>
        <end position="349"/>
    </location>
</feature>
<accession>A0AAD5QSG9</accession>
<feature type="domain" description="PH" evidence="3">
    <location>
        <begin position="202"/>
        <end position="314"/>
    </location>
</feature>
<dbReference type="PANTHER" id="PTHR23317">
    <property type="entry name" value="DEDICATOR OF CYTOKINESIS DOCK"/>
    <property type="match status" value="1"/>
</dbReference>
<reference evidence="5" key="1">
    <citation type="submission" date="2021-06" db="EMBL/GenBank/DDBJ databases">
        <title>Parelaphostrongylus tenuis whole genome reference sequence.</title>
        <authorList>
            <person name="Garwood T.J."/>
            <person name="Larsen P.A."/>
            <person name="Fountain-Jones N.M."/>
            <person name="Garbe J.R."/>
            <person name="Macchietto M.G."/>
            <person name="Kania S.A."/>
            <person name="Gerhold R.W."/>
            <person name="Richards J.E."/>
            <person name="Wolf T.M."/>
        </authorList>
    </citation>
    <scope>NUCLEOTIDE SEQUENCE</scope>
    <source>
        <strain evidence="5">MNPRO001-30</strain>
        <tissue evidence="5">Meninges</tissue>
    </source>
</reference>
<protein>
    <recommendedName>
        <fullName evidence="7">PH domain-containing protein</fullName>
    </recommendedName>
</protein>
<dbReference type="InterPro" id="IPR001849">
    <property type="entry name" value="PH_domain"/>
</dbReference>
<dbReference type="Gene3D" id="2.60.40.150">
    <property type="entry name" value="C2 domain"/>
    <property type="match status" value="1"/>
</dbReference>
<feature type="domain" description="C2 DOCK-type" evidence="4">
    <location>
        <begin position="589"/>
        <end position="699"/>
    </location>
</feature>
<evidence type="ECO:0000256" key="2">
    <source>
        <dbReference type="SAM" id="MobiDB-lite"/>
    </source>
</evidence>
<evidence type="ECO:0000259" key="3">
    <source>
        <dbReference type="PROSITE" id="PS50003"/>
    </source>
</evidence>
<evidence type="ECO:0000313" key="6">
    <source>
        <dbReference type="Proteomes" id="UP001196413"/>
    </source>
</evidence>